<reference evidence="1" key="1">
    <citation type="journal article" date="2019" name="bioRxiv">
        <title>The Genome of the Zebra Mussel, Dreissena polymorpha: A Resource for Invasive Species Research.</title>
        <authorList>
            <person name="McCartney M.A."/>
            <person name="Auch B."/>
            <person name="Kono T."/>
            <person name="Mallez S."/>
            <person name="Zhang Y."/>
            <person name="Obille A."/>
            <person name="Becker A."/>
            <person name="Abrahante J.E."/>
            <person name="Garbe J."/>
            <person name="Badalamenti J.P."/>
            <person name="Herman A."/>
            <person name="Mangelson H."/>
            <person name="Liachko I."/>
            <person name="Sullivan S."/>
            <person name="Sone E.D."/>
            <person name="Koren S."/>
            <person name="Silverstein K.A.T."/>
            <person name="Beckman K.B."/>
            <person name="Gohl D.M."/>
        </authorList>
    </citation>
    <scope>NUCLEOTIDE SEQUENCE</scope>
    <source>
        <strain evidence="1">Duluth1</strain>
        <tissue evidence="1">Whole animal</tissue>
    </source>
</reference>
<dbReference type="Proteomes" id="UP000828390">
    <property type="component" value="Unassembled WGS sequence"/>
</dbReference>
<gene>
    <name evidence="1" type="ORF">DPMN_150252</name>
</gene>
<name>A0A9D4J5T3_DREPO</name>
<evidence type="ECO:0000313" key="2">
    <source>
        <dbReference type="Proteomes" id="UP000828390"/>
    </source>
</evidence>
<keyword evidence="2" id="KW-1185">Reference proteome</keyword>
<reference evidence="1" key="2">
    <citation type="submission" date="2020-11" db="EMBL/GenBank/DDBJ databases">
        <authorList>
            <person name="McCartney M.A."/>
            <person name="Auch B."/>
            <person name="Kono T."/>
            <person name="Mallez S."/>
            <person name="Becker A."/>
            <person name="Gohl D.M."/>
            <person name="Silverstein K.A.T."/>
            <person name="Koren S."/>
            <person name="Bechman K.B."/>
            <person name="Herman A."/>
            <person name="Abrahante J.E."/>
            <person name="Garbe J."/>
        </authorList>
    </citation>
    <scope>NUCLEOTIDE SEQUENCE</scope>
    <source>
        <strain evidence="1">Duluth1</strain>
        <tissue evidence="1">Whole animal</tissue>
    </source>
</reference>
<accession>A0A9D4J5T3</accession>
<sequence>MVVIAAFTVSSADNAHHHGFYLQRKHLSSSRVKPSAAQTKVVIAGYTVISIHLGRPRGLNSQQLKHLSSSQVIPTAPKTMVVIAG</sequence>
<dbReference type="AlphaFoldDB" id="A0A9D4J5T3"/>
<protein>
    <submittedName>
        <fullName evidence="1">Uncharacterized protein</fullName>
    </submittedName>
</protein>
<dbReference type="EMBL" id="JAIWYP010000007">
    <property type="protein sequence ID" value="KAH3796683.1"/>
    <property type="molecule type" value="Genomic_DNA"/>
</dbReference>
<organism evidence="1 2">
    <name type="scientific">Dreissena polymorpha</name>
    <name type="common">Zebra mussel</name>
    <name type="synonym">Mytilus polymorpha</name>
    <dbReference type="NCBI Taxonomy" id="45954"/>
    <lineage>
        <taxon>Eukaryota</taxon>
        <taxon>Metazoa</taxon>
        <taxon>Spiralia</taxon>
        <taxon>Lophotrochozoa</taxon>
        <taxon>Mollusca</taxon>
        <taxon>Bivalvia</taxon>
        <taxon>Autobranchia</taxon>
        <taxon>Heteroconchia</taxon>
        <taxon>Euheterodonta</taxon>
        <taxon>Imparidentia</taxon>
        <taxon>Neoheterodontei</taxon>
        <taxon>Myida</taxon>
        <taxon>Dreissenoidea</taxon>
        <taxon>Dreissenidae</taxon>
        <taxon>Dreissena</taxon>
    </lineage>
</organism>
<proteinExistence type="predicted"/>
<comment type="caution">
    <text evidence="1">The sequence shown here is derived from an EMBL/GenBank/DDBJ whole genome shotgun (WGS) entry which is preliminary data.</text>
</comment>
<evidence type="ECO:0000313" key="1">
    <source>
        <dbReference type="EMBL" id="KAH3796683.1"/>
    </source>
</evidence>